<dbReference type="AlphaFoldDB" id="A0A9X2WLQ6"/>
<protein>
    <submittedName>
        <fullName evidence="3">GTP-binding protein</fullName>
    </submittedName>
</protein>
<dbReference type="Proteomes" id="UP001155546">
    <property type="component" value="Unassembled WGS sequence"/>
</dbReference>
<dbReference type="EMBL" id="JAMTCD010000007">
    <property type="protein sequence ID" value="MCT7941595.1"/>
    <property type="molecule type" value="Genomic_DNA"/>
</dbReference>
<proteinExistence type="predicted"/>
<dbReference type="Gene3D" id="3.40.50.300">
    <property type="entry name" value="P-loop containing nucleotide triphosphate hydrolases"/>
    <property type="match status" value="1"/>
</dbReference>
<name>A0A9X2WLQ6_9GAMM</name>
<dbReference type="SUPFAM" id="SSF52540">
    <property type="entry name" value="P-loop containing nucleoside triphosphate hydrolases"/>
    <property type="match status" value="1"/>
</dbReference>
<dbReference type="InterPro" id="IPR011629">
    <property type="entry name" value="CobW-like_C"/>
</dbReference>
<dbReference type="InterPro" id="IPR027417">
    <property type="entry name" value="P-loop_NTPase"/>
</dbReference>
<sequence length="358" mass="39155">MIINPVKTNIITGFLGVGKTSLIKQLLNQKPEHEVWAVLVNEFGEIGIDAGLINGASQTGVVIKEVAGGCLCCAAGVPIQVAINQIIQRAKPDRLLIEPTGLGHPQEMINVLSAPHYAQVINLQASVCLIDARKLANPRYRDHATYRQQLLIADIIVASKTELYQHNELEVLDDFLHQLAISSRVLQGGDYFQSSAFIHAIYAGLNTPARNKPSKVNPLQRSSLLNSATAGSNVWFNQADDTPTPALMEGEVVCKLNQGEGCYSIGWLISASVTFNFDLLLQWGEAFKRPDIIRLKAVMITLDGILGINMVDSILHLSELDEAVDSRLEIITEQPLNSAELQQSLLACIENDDNNVLF</sequence>
<comment type="caution">
    <text evidence="3">The sequence shown here is derived from an EMBL/GenBank/DDBJ whole genome shotgun (WGS) entry which is preliminary data.</text>
</comment>
<evidence type="ECO:0000313" key="4">
    <source>
        <dbReference type="Proteomes" id="UP001155546"/>
    </source>
</evidence>
<dbReference type="PANTHER" id="PTHR13748">
    <property type="entry name" value="COBW-RELATED"/>
    <property type="match status" value="1"/>
</dbReference>
<comment type="function">
    <text evidence="1">Zinc chaperone that directly transfers zinc cofactor to target proteins, thereby activating them. Zinc is transferred from the CXCC motif in the GTPase domain to the zinc binding site in target proteins in a process requiring GTP hydrolysis.</text>
</comment>
<dbReference type="InterPro" id="IPR051316">
    <property type="entry name" value="Zinc-reg_GTPase_activator"/>
</dbReference>
<dbReference type="PANTHER" id="PTHR13748:SF46">
    <property type="entry name" value="ZINC CHAPERONE YEIR"/>
    <property type="match status" value="1"/>
</dbReference>
<feature type="domain" description="CobW C-terminal" evidence="2">
    <location>
        <begin position="264"/>
        <end position="349"/>
    </location>
</feature>
<dbReference type="SMART" id="SM00833">
    <property type="entry name" value="CobW_C"/>
    <property type="match status" value="1"/>
</dbReference>
<gene>
    <name evidence="3" type="ORF">NE535_07260</name>
</gene>
<dbReference type="InterPro" id="IPR003495">
    <property type="entry name" value="CobW/HypB/UreG_nucleotide-bd"/>
</dbReference>
<evidence type="ECO:0000313" key="3">
    <source>
        <dbReference type="EMBL" id="MCT7941595.1"/>
    </source>
</evidence>
<evidence type="ECO:0000259" key="2">
    <source>
        <dbReference type="SMART" id="SM00833"/>
    </source>
</evidence>
<dbReference type="GO" id="GO:0005737">
    <property type="term" value="C:cytoplasm"/>
    <property type="evidence" value="ECO:0007669"/>
    <property type="project" value="TreeGrafter"/>
</dbReference>
<evidence type="ECO:0000256" key="1">
    <source>
        <dbReference type="ARBA" id="ARBA00045658"/>
    </source>
</evidence>
<accession>A0A9X2WLQ6</accession>
<organism evidence="3 4">
    <name type="scientific">Shewanella holmiensis</name>
    <dbReference type="NCBI Taxonomy" id="2952222"/>
    <lineage>
        <taxon>Bacteria</taxon>
        <taxon>Pseudomonadati</taxon>
        <taxon>Pseudomonadota</taxon>
        <taxon>Gammaproteobacteria</taxon>
        <taxon>Alteromonadales</taxon>
        <taxon>Shewanellaceae</taxon>
        <taxon>Shewanella</taxon>
    </lineage>
</organism>
<reference evidence="3" key="1">
    <citation type="journal article" date="2023" name="Int. J. Syst. Evol. Microbiol.">
        <title>&lt;i&gt;Shewanella septentrionalis&lt;/i&gt; sp. nov. and &lt;i&gt;Shewanella holmiensis&lt;/i&gt; sp. nov., isolated from Baltic Sea water and sediments.</title>
        <authorList>
            <person name="Martin-Rodriguez A.J."/>
            <person name="Thorell K."/>
            <person name="Joffre E."/>
            <person name="Jensie-Markopoulos S."/>
            <person name="Moore E.R.B."/>
            <person name="Sjoling A."/>
        </authorList>
    </citation>
    <scope>NUCLEOTIDE SEQUENCE</scope>
    <source>
        <strain evidence="3">SP1S2-7</strain>
    </source>
</reference>
<dbReference type="RefSeq" id="WP_261297990.1">
    <property type="nucleotide sequence ID" value="NZ_JAMTCD010000007.1"/>
</dbReference>
<dbReference type="Pfam" id="PF02492">
    <property type="entry name" value="cobW"/>
    <property type="match status" value="1"/>
</dbReference>
<keyword evidence="4" id="KW-1185">Reference proteome</keyword>
<dbReference type="CDD" id="cd03112">
    <property type="entry name" value="CobW-like"/>
    <property type="match status" value="1"/>
</dbReference>